<accession>A0A2S7WTM2</accession>
<sequence>MNTNFQKFLKVLNTDIMEIRLAKKLYTINLVVFVITISLMITIYLGFLIEILLGFIQVLSSFCLLFVWKRIGKENQRKIFIYWKMVIVYFILWFLFDWKFLNDWIIYLVGIGLIPLCIAWYFISILKSINKGKNDG</sequence>
<dbReference type="EMBL" id="MSCN01000001">
    <property type="protein sequence ID" value="PQJ80826.1"/>
    <property type="molecule type" value="Genomic_DNA"/>
</dbReference>
<feature type="transmembrane region" description="Helical" evidence="1">
    <location>
        <begin position="80"/>
        <end position="98"/>
    </location>
</feature>
<evidence type="ECO:0000313" key="3">
    <source>
        <dbReference type="Proteomes" id="UP000238882"/>
    </source>
</evidence>
<reference evidence="2 3" key="1">
    <citation type="submission" date="2016-12" db="EMBL/GenBank/DDBJ databases">
        <title>Trade-off between light-utilization and light-protection in marine flavobacteria.</title>
        <authorList>
            <person name="Kumagai Y."/>
            <person name="Yoshizawa S."/>
            <person name="Kogure K."/>
            <person name="Iwasaki W."/>
        </authorList>
    </citation>
    <scope>NUCLEOTIDE SEQUENCE [LARGE SCALE GENOMIC DNA]</scope>
    <source>
        <strain evidence="2 3">NBRC 108759</strain>
    </source>
</reference>
<feature type="transmembrane region" description="Helical" evidence="1">
    <location>
        <begin position="25"/>
        <end position="45"/>
    </location>
</feature>
<evidence type="ECO:0000256" key="1">
    <source>
        <dbReference type="SAM" id="Phobius"/>
    </source>
</evidence>
<proteinExistence type="predicted"/>
<feature type="transmembrane region" description="Helical" evidence="1">
    <location>
        <begin position="104"/>
        <end position="123"/>
    </location>
</feature>
<gene>
    <name evidence="2" type="ORF">BTO18_17325</name>
</gene>
<comment type="caution">
    <text evidence="2">The sequence shown here is derived from an EMBL/GenBank/DDBJ whole genome shotgun (WGS) entry which is preliminary data.</text>
</comment>
<keyword evidence="1" id="KW-1133">Transmembrane helix</keyword>
<keyword evidence="1" id="KW-0472">Membrane</keyword>
<dbReference type="Proteomes" id="UP000238882">
    <property type="component" value="Unassembled WGS sequence"/>
</dbReference>
<protein>
    <submittedName>
        <fullName evidence="2">Uncharacterized protein</fullName>
    </submittedName>
</protein>
<keyword evidence="3" id="KW-1185">Reference proteome</keyword>
<name>A0A2S7WTM2_9FLAO</name>
<keyword evidence="1" id="KW-0812">Transmembrane</keyword>
<dbReference type="AlphaFoldDB" id="A0A2S7WTM2"/>
<organism evidence="2 3">
    <name type="scientific">Polaribacter porphyrae</name>
    <dbReference type="NCBI Taxonomy" id="1137780"/>
    <lineage>
        <taxon>Bacteria</taxon>
        <taxon>Pseudomonadati</taxon>
        <taxon>Bacteroidota</taxon>
        <taxon>Flavobacteriia</taxon>
        <taxon>Flavobacteriales</taxon>
        <taxon>Flavobacteriaceae</taxon>
    </lineage>
</organism>
<evidence type="ECO:0000313" key="2">
    <source>
        <dbReference type="EMBL" id="PQJ80826.1"/>
    </source>
</evidence>
<feature type="transmembrane region" description="Helical" evidence="1">
    <location>
        <begin position="51"/>
        <end position="68"/>
    </location>
</feature>